<dbReference type="EMBL" id="CABVHY010000017">
    <property type="protein sequence ID" value="VVO13197.1"/>
    <property type="molecule type" value="Genomic_DNA"/>
</dbReference>
<sequence>MIDLIAWMEATFGSHIEWKQVVLIGMTPLFLVGFAIEWQVMRKRGKRQQFSWKDICTNLTLGTSYQLFELAAHVIFVGAAIFWFWDHRFFTIPINGWTLLPIFLGIEFCYYWFHRCSHRVRWFWSAHVVHHSGEHMNMTTAMRQSMLYSITGWWLFFMPLVLLGVHPAVVFILYACNLVYQFFIHTESVGKLHPVLEYLFDTPSNHRAHHGRNDCYIDKNYGGVLIIFDRLFGTYVQEQEPVDYGIKRQVYSYNPLTLNFHEFIAMWRDVAQPGSLMQRLKHLWAPPEHERPPQLERRLLAHPDQPAEPAGRGQPQRDLEGL</sequence>
<dbReference type="GO" id="GO:0006643">
    <property type="term" value="P:membrane lipid metabolic process"/>
    <property type="evidence" value="ECO:0007669"/>
    <property type="project" value="TreeGrafter"/>
</dbReference>
<dbReference type="GO" id="GO:0050479">
    <property type="term" value="F:glyceryl-ether monooxygenase activity"/>
    <property type="evidence" value="ECO:0007669"/>
    <property type="project" value="TreeGrafter"/>
</dbReference>
<feature type="transmembrane region" description="Helical" evidence="8">
    <location>
        <begin position="97"/>
        <end position="113"/>
    </location>
</feature>
<dbReference type="GO" id="GO:0008610">
    <property type="term" value="P:lipid biosynthetic process"/>
    <property type="evidence" value="ECO:0007669"/>
    <property type="project" value="InterPro"/>
</dbReference>
<reference evidence="10 11" key="1">
    <citation type="submission" date="2019-09" db="EMBL/GenBank/DDBJ databases">
        <authorList>
            <person name="Chandra G."/>
            <person name="Truman W A."/>
        </authorList>
    </citation>
    <scope>NUCLEOTIDE SEQUENCE [LARGE SCALE GENOMIC DNA]</scope>
    <source>
        <strain evidence="10">PS723</strain>
    </source>
</reference>
<evidence type="ECO:0000313" key="10">
    <source>
        <dbReference type="EMBL" id="VVO13197.1"/>
    </source>
</evidence>
<organism evidence="10 11">
    <name type="scientific">Pseudomonas fluorescens</name>
    <dbReference type="NCBI Taxonomy" id="294"/>
    <lineage>
        <taxon>Bacteria</taxon>
        <taxon>Pseudomonadati</taxon>
        <taxon>Pseudomonadota</taxon>
        <taxon>Gammaproteobacteria</taxon>
        <taxon>Pseudomonadales</taxon>
        <taxon>Pseudomonadaceae</taxon>
        <taxon>Pseudomonas</taxon>
    </lineage>
</organism>
<evidence type="ECO:0000256" key="2">
    <source>
        <dbReference type="ARBA" id="ARBA00022692"/>
    </source>
</evidence>
<evidence type="ECO:0000256" key="4">
    <source>
        <dbReference type="ARBA" id="ARBA00023002"/>
    </source>
</evidence>
<proteinExistence type="predicted"/>
<keyword evidence="4" id="KW-0560">Oxidoreductase</keyword>
<evidence type="ECO:0000256" key="6">
    <source>
        <dbReference type="ARBA" id="ARBA00023136"/>
    </source>
</evidence>
<accession>A0A5E7D740</accession>
<dbReference type="GO" id="GO:0016020">
    <property type="term" value="C:membrane"/>
    <property type="evidence" value="ECO:0007669"/>
    <property type="project" value="GOC"/>
</dbReference>
<evidence type="ECO:0000256" key="3">
    <source>
        <dbReference type="ARBA" id="ARBA00022989"/>
    </source>
</evidence>
<keyword evidence="3 8" id="KW-1133">Transmembrane helix</keyword>
<gene>
    <name evidence="10" type="ORF">PS723_03591</name>
</gene>
<evidence type="ECO:0000256" key="5">
    <source>
        <dbReference type="ARBA" id="ARBA00023098"/>
    </source>
</evidence>
<keyword evidence="6 8" id="KW-0472">Membrane</keyword>
<dbReference type="AlphaFoldDB" id="A0A5E7D740"/>
<evidence type="ECO:0000256" key="8">
    <source>
        <dbReference type="SAM" id="Phobius"/>
    </source>
</evidence>
<dbReference type="PANTHER" id="PTHR21624:SF1">
    <property type="entry name" value="ALKYLGLYCEROL MONOOXYGENASE"/>
    <property type="match status" value="1"/>
</dbReference>
<feature type="domain" description="Fatty acid hydroxylase" evidence="9">
    <location>
        <begin position="102"/>
        <end position="234"/>
    </location>
</feature>
<name>A0A5E7D740_PSEFL</name>
<evidence type="ECO:0000256" key="7">
    <source>
        <dbReference type="SAM" id="MobiDB-lite"/>
    </source>
</evidence>
<keyword evidence="2 8" id="KW-0812">Transmembrane</keyword>
<feature type="compositionally biased region" description="Basic and acidic residues" evidence="7">
    <location>
        <begin position="288"/>
        <end position="301"/>
    </location>
</feature>
<dbReference type="GO" id="GO:0005506">
    <property type="term" value="F:iron ion binding"/>
    <property type="evidence" value="ECO:0007669"/>
    <property type="project" value="InterPro"/>
</dbReference>
<dbReference type="GO" id="GO:0012505">
    <property type="term" value="C:endomembrane system"/>
    <property type="evidence" value="ECO:0007669"/>
    <property type="project" value="UniProtKB-SubCell"/>
</dbReference>
<feature type="transmembrane region" description="Helical" evidence="8">
    <location>
        <begin position="67"/>
        <end position="85"/>
    </location>
</feature>
<dbReference type="Proteomes" id="UP000379480">
    <property type="component" value="Unassembled WGS sequence"/>
</dbReference>
<dbReference type="InterPro" id="IPR051689">
    <property type="entry name" value="Sterol_desaturase/TMEM195"/>
</dbReference>
<evidence type="ECO:0000313" key="11">
    <source>
        <dbReference type="Proteomes" id="UP000379480"/>
    </source>
</evidence>
<dbReference type="PANTHER" id="PTHR21624">
    <property type="entry name" value="STEROL DESATURASE-RELATED PROTEIN"/>
    <property type="match status" value="1"/>
</dbReference>
<dbReference type="InterPro" id="IPR006694">
    <property type="entry name" value="Fatty_acid_hydroxylase"/>
</dbReference>
<evidence type="ECO:0000256" key="1">
    <source>
        <dbReference type="ARBA" id="ARBA00004127"/>
    </source>
</evidence>
<keyword evidence="5" id="KW-0443">Lipid metabolism</keyword>
<comment type="subcellular location">
    <subcellularLocation>
        <location evidence="1">Endomembrane system</location>
        <topology evidence="1">Multi-pass membrane protein</topology>
    </subcellularLocation>
</comment>
<feature type="region of interest" description="Disordered" evidence="7">
    <location>
        <begin position="288"/>
        <end position="322"/>
    </location>
</feature>
<evidence type="ECO:0000259" key="9">
    <source>
        <dbReference type="Pfam" id="PF04116"/>
    </source>
</evidence>
<feature type="transmembrane region" description="Helical" evidence="8">
    <location>
        <begin position="152"/>
        <end position="175"/>
    </location>
</feature>
<protein>
    <recommendedName>
        <fullName evidence="9">Fatty acid hydroxylase domain-containing protein</fullName>
    </recommendedName>
</protein>
<dbReference type="Pfam" id="PF04116">
    <property type="entry name" value="FA_hydroxylase"/>
    <property type="match status" value="1"/>
</dbReference>
<feature type="transmembrane region" description="Helical" evidence="8">
    <location>
        <begin position="20"/>
        <end position="40"/>
    </location>
</feature>